<dbReference type="OMA" id="MRIAHES"/>
<dbReference type="Gene3D" id="1.10.340.70">
    <property type="match status" value="1"/>
</dbReference>
<sequence>MDFIEVARHPALLPRDNPFTVLVMRIAHESDAHSGVKDTLTDVRNQYWILQGRSYARQYINECVLCRRYAVSHYRLPPAPLPNFHVKQSFPFSVVGVDFTGPLTYITA</sequence>
<dbReference type="AlphaFoldDB" id="A0A1X7UMS7"/>
<organism evidence="2">
    <name type="scientific">Amphimedon queenslandica</name>
    <name type="common">Sponge</name>
    <dbReference type="NCBI Taxonomy" id="400682"/>
    <lineage>
        <taxon>Eukaryota</taxon>
        <taxon>Metazoa</taxon>
        <taxon>Porifera</taxon>
        <taxon>Demospongiae</taxon>
        <taxon>Heteroscleromorpha</taxon>
        <taxon>Haplosclerida</taxon>
        <taxon>Niphatidae</taxon>
        <taxon>Amphimedon</taxon>
    </lineage>
</organism>
<dbReference type="Pfam" id="PF17921">
    <property type="entry name" value="Integrase_H2C2"/>
    <property type="match status" value="1"/>
</dbReference>
<accession>A0A1X7UMS7</accession>
<evidence type="ECO:0000313" key="2">
    <source>
        <dbReference type="EnsemblMetazoa" id="Aqu2.1.29285_001"/>
    </source>
</evidence>
<dbReference type="EnsemblMetazoa" id="Aqu2.1.29285_001">
    <property type="protein sequence ID" value="Aqu2.1.29285_001"/>
    <property type="gene ID" value="Aqu2.1.29285"/>
</dbReference>
<proteinExistence type="predicted"/>
<dbReference type="InParanoid" id="A0A1X7UMS7"/>
<feature type="domain" description="Integrase zinc-binding" evidence="1">
    <location>
        <begin position="22"/>
        <end position="70"/>
    </location>
</feature>
<evidence type="ECO:0000259" key="1">
    <source>
        <dbReference type="Pfam" id="PF17921"/>
    </source>
</evidence>
<dbReference type="PANTHER" id="PTHR47331">
    <property type="entry name" value="PHD-TYPE DOMAIN-CONTAINING PROTEIN"/>
    <property type="match status" value="1"/>
</dbReference>
<reference evidence="2" key="1">
    <citation type="submission" date="2017-05" db="UniProtKB">
        <authorList>
            <consortium name="EnsemblMetazoa"/>
        </authorList>
    </citation>
    <scope>IDENTIFICATION</scope>
</reference>
<name>A0A1X7UMS7_AMPQE</name>
<dbReference type="eggNOG" id="KOG0017">
    <property type="taxonomic scope" value="Eukaryota"/>
</dbReference>
<dbReference type="InterPro" id="IPR041588">
    <property type="entry name" value="Integrase_H2C2"/>
</dbReference>
<protein>
    <recommendedName>
        <fullName evidence="1">Integrase zinc-binding domain-containing protein</fullName>
    </recommendedName>
</protein>